<evidence type="ECO:0000313" key="1">
    <source>
        <dbReference type="EMBL" id="AXQ54810.1"/>
    </source>
</evidence>
<sequence length="423" mass="45058">MQHEHAPDQGAEAGPAWAASKWLACYSLAAPTEAAARSIASALARRGHRYVTVRPLYLPHLDPDGPLFGMAQFSRPELEGWWSVRSLVDEEAPGPDAEFHQQECEQVEVDAVGRENGGFRDVGSVTGRETMLAGWDPAGTAHELDQPRAHRLRREAVSRFPPPAEEPAPAEPLGCAAADRPFPPLLESVRQMARALAAREGELPDGVAWWLTAPAEEFPDDPSVLFGLADSTLHQGTCYPHTAGNIPLLAGLAAYKDVRPAHRAVLISFLYEAATVGRRLAASEADRRVALGLPFEETPDEHAARRAVDVAPPPLLDRWDSADEAGRYALATLAAATGHSASRPRVLRLARRWVSGPRSHALRLAAALAGGDDTEAAAALREVVASGGVGPLAAPSPLADTRGGALTVLSSLAEQEMPALWTA</sequence>
<accession>A0A385DA38</accession>
<proteinExistence type="predicted"/>
<name>A0A385DA38_9ACTN</name>
<gene>
    <name evidence="1" type="ORF">D0C37_09475</name>
</gene>
<dbReference type="EMBL" id="CP031742">
    <property type="protein sequence ID" value="AXQ54810.1"/>
    <property type="molecule type" value="Genomic_DNA"/>
</dbReference>
<dbReference type="RefSeq" id="WP_117349135.1">
    <property type="nucleotide sequence ID" value="NZ_CP031742.1"/>
</dbReference>
<organism evidence="1 2">
    <name type="scientific">Streptomyces koyangensis</name>
    <dbReference type="NCBI Taxonomy" id="188770"/>
    <lineage>
        <taxon>Bacteria</taxon>
        <taxon>Bacillati</taxon>
        <taxon>Actinomycetota</taxon>
        <taxon>Actinomycetes</taxon>
        <taxon>Kitasatosporales</taxon>
        <taxon>Streptomycetaceae</taxon>
        <taxon>Streptomyces</taxon>
        <taxon>Streptomyces aurantiacus group</taxon>
    </lineage>
</organism>
<dbReference type="AlphaFoldDB" id="A0A385DA38"/>
<dbReference type="GeneID" id="300114423"/>
<protein>
    <submittedName>
        <fullName evidence="1">Uncharacterized protein</fullName>
    </submittedName>
</protein>
<dbReference type="Proteomes" id="UP000259636">
    <property type="component" value="Chromosome"/>
</dbReference>
<reference evidence="1 2" key="1">
    <citation type="submission" date="2018-08" db="EMBL/GenBank/DDBJ databases">
        <authorList>
            <person name="Ferrada E.E."/>
            <person name="Latorre B.A."/>
        </authorList>
    </citation>
    <scope>NUCLEOTIDE SEQUENCE [LARGE SCALE GENOMIC DNA]</scope>
    <source>
        <strain evidence="1 2">VK-A60T</strain>
    </source>
</reference>
<dbReference type="KEGG" id="sky:D0C37_09475"/>
<evidence type="ECO:0000313" key="2">
    <source>
        <dbReference type="Proteomes" id="UP000259636"/>
    </source>
</evidence>